<dbReference type="GO" id="GO:0070681">
    <property type="term" value="P:glutaminyl-tRNAGln biosynthesis via transamidation"/>
    <property type="evidence" value="ECO:0007669"/>
    <property type="project" value="TreeGrafter"/>
</dbReference>
<dbReference type="InterPro" id="IPR014746">
    <property type="entry name" value="Gln_synth/guanido_kin_cat_dom"/>
</dbReference>
<dbReference type="NCBIfam" id="NF004015">
    <property type="entry name" value="PRK05477.1-5"/>
    <property type="match status" value="1"/>
</dbReference>
<dbReference type="RefSeq" id="WP_013257673.1">
    <property type="nucleotide sequence ID" value="NC_014365.1"/>
</dbReference>
<evidence type="ECO:0000256" key="4">
    <source>
        <dbReference type="ARBA" id="ARBA00022598"/>
    </source>
</evidence>
<evidence type="ECO:0000256" key="6">
    <source>
        <dbReference type="ARBA" id="ARBA00022840"/>
    </source>
</evidence>
<evidence type="ECO:0000313" key="14">
    <source>
        <dbReference type="Proteomes" id="UP000009047"/>
    </source>
</evidence>
<evidence type="ECO:0000256" key="9">
    <source>
        <dbReference type="ARBA" id="ARBA00047380"/>
    </source>
</evidence>
<dbReference type="InterPro" id="IPR003789">
    <property type="entry name" value="Asn/Gln_tRNA_amidoTrase-B-like"/>
</dbReference>
<dbReference type="Pfam" id="PF02934">
    <property type="entry name" value="GatB_N"/>
    <property type="match status" value="1"/>
</dbReference>
<dbReference type="InterPro" id="IPR006075">
    <property type="entry name" value="Asn/Gln-tRNA_Trfase_suB/E_cat"/>
</dbReference>
<accession>E1QF83</accession>
<dbReference type="SUPFAM" id="SSF89095">
    <property type="entry name" value="GatB/YqeY motif"/>
    <property type="match status" value="1"/>
</dbReference>
<dbReference type="PANTHER" id="PTHR11659:SF0">
    <property type="entry name" value="GLUTAMYL-TRNA(GLN) AMIDOTRANSFERASE SUBUNIT B, MITOCHONDRIAL"/>
    <property type="match status" value="1"/>
</dbReference>
<dbReference type="HOGENOM" id="CLU_019240_0_0_7"/>
<evidence type="ECO:0000256" key="8">
    <source>
        <dbReference type="ARBA" id="ARBA00024799"/>
    </source>
</evidence>
<evidence type="ECO:0000256" key="2">
    <source>
        <dbReference type="ARBA" id="ARBA00011123"/>
    </source>
</evidence>
<evidence type="ECO:0000256" key="7">
    <source>
        <dbReference type="ARBA" id="ARBA00022917"/>
    </source>
</evidence>
<dbReference type="InterPro" id="IPR023168">
    <property type="entry name" value="GatB_Yqey_C_2"/>
</dbReference>
<keyword evidence="14" id="KW-1185">Reference proteome</keyword>
<dbReference type="AlphaFoldDB" id="E1QF83"/>
<dbReference type="InterPro" id="IPR017959">
    <property type="entry name" value="Asn/Gln-tRNA_amidoTrfase_suB/E"/>
</dbReference>
<dbReference type="OrthoDB" id="9804078at2"/>
<dbReference type="GO" id="GO:0050566">
    <property type="term" value="F:asparaginyl-tRNA synthase (glutamine-hydrolyzing) activity"/>
    <property type="evidence" value="ECO:0007669"/>
    <property type="project" value="RHEA"/>
</dbReference>
<organism evidence="13 14">
    <name type="scientific">Desulfarculus baarsii (strain ATCC 33931 / DSM 2075 / LMG 7858 / VKM B-1802 / 2st14)</name>
    <dbReference type="NCBI Taxonomy" id="644282"/>
    <lineage>
        <taxon>Bacteria</taxon>
        <taxon>Pseudomonadati</taxon>
        <taxon>Thermodesulfobacteriota</taxon>
        <taxon>Desulfarculia</taxon>
        <taxon>Desulfarculales</taxon>
        <taxon>Desulfarculaceae</taxon>
        <taxon>Desulfarculus</taxon>
    </lineage>
</organism>
<evidence type="ECO:0000256" key="5">
    <source>
        <dbReference type="ARBA" id="ARBA00022741"/>
    </source>
</evidence>
<keyword evidence="6 11" id="KW-0067">ATP-binding</keyword>
<dbReference type="STRING" id="644282.Deba_0849"/>
<comment type="function">
    <text evidence="8 11">Allows the formation of correctly charged Asn-tRNA(Asn) or Gln-tRNA(Gln) through the transamidation of misacylated Asp-tRNA(Asn) or Glu-tRNA(Gln) in organisms which lack either or both of asparaginyl-tRNA or glutaminyl-tRNA synthetases. The reaction takes place in the presence of glutamine and ATP through an activated phospho-Asp-tRNA(Asn) or phospho-Glu-tRNA(Gln).</text>
</comment>
<dbReference type="InterPro" id="IPR018027">
    <property type="entry name" value="Asn/Gln_amidotransferase"/>
</dbReference>
<keyword evidence="4 11" id="KW-0436">Ligase</keyword>
<dbReference type="HAMAP" id="MF_00121">
    <property type="entry name" value="GatB"/>
    <property type="match status" value="1"/>
</dbReference>
<dbReference type="FunFam" id="1.10.10.410:FF:000001">
    <property type="entry name" value="Aspartyl/glutamyl-tRNA(Asn/Gln) amidotransferase subunit B"/>
    <property type="match status" value="1"/>
</dbReference>
<dbReference type="InterPro" id="IPR017958">
    <property type="entry name" value="Gln-tRNA_amidoTrfase_suB_CS"/>
</dbReference>
<dbReference type="Gene3D" id="1.10.150.380">
    <property type="entry name" value="GatB domain, N-terminal subdomain"/>
    <property type="match status" value="1"/>
</dbReference>
<comment type="similarity">
    <text evidence="1 11">Belongs to the GatB/GatE family. GatB subfamily.</text>
</comment>
<dbReference type="NCBIfam" id="NF004012">
    <property type="entry name" value="PRK05477.1-2"/>
    <property type="match status" value="1"/>
</dbReference>
<dbReference type="eggNOG" id="COG0064">
    <property type="taxonomic scope" value="Bacteria"/>
</dbReference>
<comment type="catalytic activity">
    <reaction evidence="9 11">
        <text>L-aspartyl-tRNA(Asn) + L-glutamine + ATP + H2O = L-asparaginyl-tRNA(Asn) + L-glutamate + ADP + phosphate + 2 H(+)</text>
        <dbReference type="Rhea" id="RHEA:14513"/>
        <dbReference type="Rhea" id="RHEA-COMP:9674"/>
        <dbReference type="Rhea" id="RHEA-COMP:9677"/>
        <dbReference type="ChEBI" id="CHEBI:15377"/>
        <dbReference type="ChEBI" id="CHEBI:15378"/>
        <dbReference type="ChEBI" id="CHEBI:29985"/>
        <dbReference type="ChEBI" id="CHEBI:30616"/>
        <dbReference type="ChEBI" id="CHEBI:43474"/>
        <dbReference type="ChEBI" id="CHEBI:58359"/>
        <dbReference type="ChEBI" id="CHEBI:78515"/>
        <dbReference type="ChEBI" id="CHEBI:78516"/>
        <dbReference type="ChEBI" id="CHEBI:456216"/>
    </reaction>
</comment>
<comment type="subunit">
    <text evidence="2 11">Heterotrimer of A, B and C subunits.</text>
</comment>
<comment type="catalytic activity">
    <reaction evidence="10 11">
        <text>L-glutamyl-tRNA(Gln) + L-glutamine + ATP + H2O = L-glutaminyl-tRNA(Gln) + L-glutamate + ADP + phosphate + H(+)</text>
        <dbReference type="Rhea" id="RHEA:17521"/>
        <dbReference type="Rhea" id="RHEA-COMP:9681"/>
        <dbReference type="Rhea" id="RHEA-COMP:9684"/>
        <dbReference type="ChEBI" id="CHEBI:15377"/>
        <dbReference type="ChEBI" id="CHEBI:15378"/>
        <dbReference type="ChEBI" id="CHEBI:29985"/>
        <dbReference type="ChEBI" id="CHEBI:30616"/>
        <dbReference type="ChEBI" id="CHEBI:43474"/>
        <dbReference type="ChEBI" id="CHEBI:58359"/>
        <dbReference type="ChEBI" id="CHEBI:78520"/>
        <dbReference type="ChEBI" id="CHEBI:78521"/>
        <dbReference type="ChEBI" id="CHEBI:456216"/>
    </reaction>
</comment>
<dbReference type="SUPFAM" id="SSF55931">
    <property type="entry name" value="Glutamine synthetase/guanido kinase"/>
    <property type="match status" value="1"/>
</dbReference>
<dbReference type="Gene3D" id="1.10.10.410">
    <property type="match status" value="1"/>
</dbReference>
<evidence type="ECO:0000313" key="13">
    <source>
        <dbReference type="EMBL" id="ADK84219.1"/>
    </source>
</evidence>
<evidence type="ECO:0000256" key="10">
    <source>
        <dbReference type="ARBA" id="ARBA00047913"/>
    </source>
</evidence>
<dbReference type="EMBL" id="CP002085">
    <property type="protein sequence ID" value="ADK84219.1"/>
    <property type="molecule type" value="Genomic_DNA"/>
</dbReference>
<dbReference type="PROSITE" id="PS01234">
    <property type="entry name" value="GATB"/>
    <property type="match status" value="1"/>
</dbReference>
<dbReference type="GO" id="GO:0005524">
    <property type="term" value="F:ATP binding"/>
    <property type="evidence" value="ECO:0007669"/>
    <property type="project" value="UniProtKB-KW"/>
</dbReference>
<dbReference type="PANTHER" id="PTHR11659">
    <property type="entry name" value="GLUTAMYL-TRNA GLN AMIDOTRANSFERASE SUBUNIT B MITOCHONDRIAL AND PROKARYOTIC PET112-RELATED"/>
    <property type="match status" value="1"/>
</dbReference>
<dbReference type="EC" id="6.3.5.-" evidence="11"/>
<name>E1QF83_DESB2</name>
<dbReference type="KEGG" id="dbr:Deba_0849"/>
<dbReference type="NCBIfam" id="TIGR00133">
    <property type="entry name" value="gatB"/>
    <property type="match status" value="1"/>
</dbReference>
<protein>
    <recommendedName>
        <fullName evidence="3 11">Aspartyl/glutamyl-tRNA(Asn/Gln) amidotransferase subunit B</fullName>
        <shortName evidence="11">Asp/Glu-ADT subunit B</shortName>
        <ecNumber evidence="11">6.3.5.-</ecNumber>
    </recommendedName>
</protein>
<evidence type="ECO:0000259" key="12">
    <source>
        <dbReference type="SMART" id="SM00845"/>
    </source>
</evidence>
<gene>
    <name evidence="11" type="primary">gatB</name>
    <name evidence="13" type="ordered locus">Deba_0849</name>
</gene>
<evidence type="ECO:0000256" key="1">
    <source>
        <dbReference type="ARBA" id="ARBA00005306"/>
    </source>
</evidence>
<proteinExistence type="inferred from homology"/>
<keyword evidence="7 11" id="KW-0648">Protein biosynthesis</keyword>
<evidence type="ECO:0000256" key="3">
    <source>
        <dbReference type="ARBA" id="ARBA00016923"/>
    </source>
</evidence>
<feature type="domain" description="Asn/Gln amidotransferase" evidence="12">
    <location>
        <begin position="327"/>
        <end position="474"/>
    </location>
</feature>
<dbReference type="Proteomes" id="UP000009047">
    <property type="component" value="Chromosome"/>
</dbReference>
<dbReference type="NCBIfam" id="NF004014">
    <property type="entry name" value="PRK05477.1-4"/>
    <property type="match status" value="1"/>
</dbReference>
<keyword evidence="5 11" id="KW-0547">Nucleotide-binding</keyword>
<dbReference type="SMART" id="SM00845">
    <property type="entry name" value="GatB_Yqey"/>
    <property type="match status" value="1"/>
</dbReference>
<sequence length="476" mass="51952">MDYEAVIGLEVHAQLLTRSKIFCGCSTSFGQPPNSNVCPVCLGMPGVLPVLNQQVVELAMRAALATGCQVAERSVWARKNYFYPDLPKGYQISQYELPLAQHGRLEITVDGQEKCVGITRIHMEEDAGKLVHDPSLPQSYVDLNRTGVPLIEIVSEPDMRSPEEAGAYLRALRDILVYLEVCDGNMEEGSFRCDANVSIRPLGQEKLGTRAELKNMNSFRNVMKAIDYEIRRQKAILDEGGQVIQQTRLWDDAAGKTVAMRGKEEAHDYRYFPDPDLLPLEIAPAWLARVGQGLPELPAAKRQRFQQAHGLSAYDAEVLCAERALADYFEAAVNAGAPAKAAANWIMSDLLGALRAEGQAIGQCAVTPQALAELLALVASGQISGKIAKDIFPLMLETGQSAATIVEQKGLRQVSDSGELQAVLERIIAESPKEAEGYRAGKKKLMGYFVGQVMKATKGQANPQAVNELVEKLLGD</sequence>
<dbReference type="FunFam" id="1.10.150.380:FF:000001">
    <property type="entry name" value="Aspartyl/glutamyl-tRNA(Asn/Gln) amidotransferase subunit B"/>
    <property type="match status" value="1"/>
</dbReference>
<dbReference type="GO" id="GO:0050567">
    <property type="term" value="F:glutaminyl-tRNA synthase (glutamine-hydrolyzing) activity"/>
    <property type="evidence" value="ECO:0007669"/>
    <property type="project" value="UniProtKB-UniRule"/>
</dbReference>
<reference evidence="13 14" key="1">
    <citation type="journal article" date="2010" name="Stand. Genomic Sci.">
        <title>Complete genome sequence of Desulfarculus baarsii type strain (2st14).</title>
        <authorList>
            <person name="Sun H."/>
            <person name="Spring S."/>
            <person name="Lapidus A."/>
            <person name="Davenport K."/>
            <person name="Del Rio T.G."/>
            <person name="Tice H."/>
            <person name="Nolan M."/>
            <person name="Copeland A."/>
            <person name="Cheng J.F."/>
            <person name="Lucas S."/>
            <person name="Tapia R."/>
            <person name="Goodwin L."/>
            <person name="Pitluck S."/>
            <person name="Ivanova N."/>
            <person name="Pagani I."/>
            <person name="Mavromatis K."/>
            <person name="Ovchinnikova G."/>
            <person name="Pati A."/>
            <person name="Chen A."/>
            <person name="Palaniappan K."/>
            <person name="Hauser L."/>
            <person name="Chang Y.J."/>
            <person name="Jeffries C.D."/>
            <person name="Detter J.C."/>
            <person name="Han C."/>
            <person name="Rohde M."/>
            <person name="Brambilla E."/>
            <person name="Goker M."/>
            <person name="Woyke T."/>
            <person name="Bristow J."/>
            <person name="Eisen J.A."/>
            <person name="Markowitz V."/>
            <person name="Hugenholtz P."/>
            <person name="Kyrpides N.C."/>
            <person name="Klenk H.P."/>
            <person name="Land M."/>
        </authorList>
    </citation>
    <scope>NUCLEOTIDE SEQUENCE [LARGE SCALE GENOMIC DNA]</scope>
    <source>
        <strain evidence="14">ATCC 33931 / DSM 2075 / LMG 7858 / VKM B-1802 / 2st14</strain>
    </source>
</reference>
<dbReference type="InterPro" id="IPR042114">
    <property type="entry name" value="GatB_C_1"/>
</dbReference>
<evidence type="ECO:0000256" key="11">
    <source>
        <dbReference type="HAMAP-Rule" id="MF_00121"/>
    </source>
</evidence>
<dbReference type="GO" id="GO:0006412">
    <property type="term" value="P:translation"/>
    <property type="evidence" value="ECO:0007669"/>
    <property type="project" value="UniProtKB-UniRule"/>
</dbReference>
<dbReference type="InterPro" id="IPR004413">
    <property type="entry name" value="GatB"/>
</dbReference>
<dbReference type="Pfam" id="PF02637">
    <property type="entry name" value="GatB_Yqey"/>
    <property type="match status" value="1"/>
</dbReference>